<dbReference type="Gene3D" id="3.30.1120.10">
    <property type="match status" value="1"/>
</dbReference>
<evidence type="ECO:0000256" key="7">
    <source>
        <dbReference type="SAM" id="MobiDB-lite"/>
    </source>
</evidence>
<evidence type="ECO:0000256" key="3">
    <source>
        <dbReference type="ARBA" id="ARBA00022723"/>
    </source>
</evidence>
<evidence type="ECO:0000256" key="2">
    <source>
        <dbReference type="ARBA" id="ARBA00008779"/>
    </source>
</evidence>
<dbReference type="EMBL" id="CP036291">
    <property type="protein sequence ID" value="QDU88792.1"/>
    <property type="molecule type" value="Genomic_DNA"/>
</dbReference>
<dbReference type="SUPFAM" id="SSF53649">
    <property type="entry name" value="Alkaline phosphatase-like"/>
    <property type="match status" value="1"/>
</dbReference>
<organism evidence="10 11">
    <name type="scientific">Pirellulimonas nuda</name>
    <dbReference type="NCBI Taxonomy" id="2528009"/>
    <lineage>
        <taxon>Bacteria</taxon>
        <taxon>Pseudomonadati</taxon>
        <taxon>Planctomycetota</taxon>
        <taxon>Planctomycetia</taxon>
        <taxon>Pirellulales</taxon>
        <taxon>Lacipirellulaceae</taxon>
        <taxon>Pirellulimonas</taxon>
    </lineage>
</organism>
<dbReference type="PROSITE" id="PS00149">
    <property type="entry name" value="SULFATASE_2"/>
    <property type="match status" value="1"/>
</dbReference>
<feature type="domain" description="Sulfatase N-terminal" evidence="9">
    <location>
        <begin position="39"/>
        <end position="386"/>
    </location>
</feature>
<dbReference type="OrthoDB" id="9783154at2"/>
<dbReference type="EC" id="3.1.6.1" evidence="10"/>
<dbReference type="InterPro" id="IPR024607">
    <property type="entry name" value="Sulfatase_CS"/>
</dbReference>
<evidence type="ECO:0000259" key="9">
    <source>
        <dbReference type="Pfam" id="PF00884"/>
    </source>
</evidence>
<dbReference type="Gene3D" id="3.40.720.10">
    <property type="entry name" value="Alkaline Phosphatase, subunit A"/>
    <property type="match status" value="1"/>
</dbReference>
<dbReference type="InterPro" id="IPR017850">
    <property type="entry name" value="Alkaline_phosphatase_core_sf"/>
</dbReference>
<feature type="compositionally biased region" description="Low complexity" evidence="7">
    <location>
        <begin position="512"/>
        <end position="524"/>
    </location>
</feature>
<evidence type="ECO:0000256" key="4">
    <source>
        <dbReference type="ARBA" id="ARBA00022729"/>
    </source>
</evidence>
<accession>A0A518DBE3</accession>
<evidence type="ECO:0000313" key="11">
    <source>
        <dbReference type="Proteomes" id="UP000317429"/>
    </source>
</evidence>
<dbReference type="PANTHER" id="PTHR42693:SF42">
    <property type="entry name" value="ARYLSULFATASE G"/>
    <property type="match status" value="1"/>
</dbReference>
<dbReference type="InterPro" id="IPR050738">
    <property type="entry name" value="Sulfatase"/>
</dbReference>
<comment type="cofactor">
    <cofactor evidence="1">
        <name>Ca(2+)</name>
        <dbReference type="ChEBI" id="CHEBI:29108"/>
    </cofactor>
</comment>
<dbReference type="GO" id="GO:0046872">
    <property type="term" value="F:metal ion binding"/>
    <property type="evidence" value="ECO:0007669"/>
    <property type="project" value="UniProtKB-KW"/>
</dbReference>
<reference evidence="10 11" key="1">
    <citation type="submission" date="2019-02" db="EMBL/GenBank/DDBJ databases">
        <title>Deep-cultivation of Planctomycetes and their phenomic and genomic characterization uncovers novel biology.</title>
        <authorList>
            <person name="Wiegand S."/>
            <person name="Jogler M."/>
            <person name="Boedeker C."/>
            <person name="Pinto D."/>
            <person name="Vollmers J."/>
            <person name="Rivas-Marin E."/>
            <person name="Kohn T."/>
            <person name="Peeters S.H."/>
            <person name="Heuer A."/>
            <person name="Rast P."/>
            <person name="Oberbeckmann S."/>
            <person name="Bunk B."/>
            <person name="Jeske O."/>
            <person name="Meyerdierks A."/>
            <person name="Storesund J.E."/>
            <person name="Kallscheuer N."/>
            <person name="Luecker S."/>
            <person name="Lage O.M."/>
            <person name="Pohl T."/>
            <person name="Merkel B.J."/>
            <person name="Hornburger P."/>
            <person name="Mueller R.-W."/>
            <person name="Bruemmer F."/>
            <person name="Labrenz M."/>
            <person name="Spormann A.M."/>
            <person name="Op den Camp H."/>
            <person name="Overmann J."/>
            <person name="Amann R."/>
            <person name="Jetten M.S.M."/>
            <person name="Mascher T."/>
            <person name="Medema M.H."/>
            <person name="Devos D.P."/>
            <person name="Kaster A.-K."/>
            <person name="Ovreas L."/>
            <person name="Rohde M."/>
            <person name="Galperin M.Y."/>
            <person name="Jogler C."/>
        </authorList>
    </citation>
    <scope>NUCLEOTIDE SEQUENCE [LARGE SCALE GENOMIC DNA]</scope>
    <source>
        <strain evidence="10 11">Pla175</strain>
    </source>
</reference>
<evidence type="ECO:0000256" key="6">
    <source>
        <dbReference type="ARBA" id="ARBA00022837"/>
    </source>
</evidence>
<comment type="similarity">
    <text evidence="2">Belongs to the sulfatase family.</text>
</comment>
<evidence type="ECO:0000256" key="5">
    <source>
        <dbReference type="ARBA" id="ARBA00022801"/>
    </source>
</evidence>
<dbReference type="InterPro" id="IPR000917">
    <property type="entry name" value="Sulfatase_N"/>
</dbReference>
<keyword evidence="3" id="KW-0479">Metal-binding</keyword>
<proteinExistence type="inferred from homology"/>
<feature type="region of interest" description="Disordered" evidence="7">
    <location>
        <begin position="501"/>
        <end position="524"/>
    </location>
</feature>
<dbReference type="AlphaFoldDB" id="A0A518DBE3"/>
<gene>
    <name evidence="10" type="primary">atsA_31</name>
    <name evidence="10" type="ORF">Pla175_21760</name>
</gene>
<dbReference type="Pfam" id="PF00884">
    <property type="entry name" value="Sulfatase"/>
    <property type="match status" value="1"/>
</dbReference>
<protein>
    <submittedName>
        <fullName evidence="10">Arylsulfatase</fullName>
        <ecNumber evidence="10">3.1.6.1</ecNumber>
    </submittedName>
</protein>
<keyword evidence="6" id="KW-0106">Calcium</keyword>
<dbReference type="KEGG" id="pnd:Pla175_21760"/>
<dbReference type="CDD" id="cd16144">
    <property type="entry name" value="ARS_like"/>
    <property type="match status" value="1"/>
</dbReference>
<keyword evidence="4 8" id="KW-0732">Signal</keyword>
<keyword evidence="5 10" id="KW-0378">Hydrolase</keyword>
<sequence length="524" mass="56347" precursor="true">MVSLVQHALLGIALLGCALFSSACVAADNGPDGAAKRPPNVVFILADDLGWSDLGCYGGTFYETPCIDRLAAQGVRFTSAYAACPVCSPSRAAVMSGKNPARIGMTAHIGDPGPKQWRRDTPLLPAESLDRLPLEERTLAEAFRDAGYATLHAGKWHLGGEHYWPEYQGFDVNAGGWSQGGPFTGHGYFSPYGNPRLTDGPPGEHLPDRLAEEAVRFAQAHRFKPFFIHLAFYSVHVPLQAPDDLVAKYEAKRRAAGFSSDEMRQTPDGPVRVRQDHAIYAAMVESMDRAVGRVMAGLEEAGVAQNTIVVFTSDNGGLSTGDVAISADEGWPTTNAPLRAGKGWLYEGGIRVPLIVKAPATGRVGAACDRVVSGADHYATLLTLAGLPPDPRQARDSDDYAVSVQAAPEHGPEQRAPVFWHYPHYGNQGGRPGSAVRSGDWKLIEWYGVDSAHNTLELYNLADDLAESHNLAAAAPDRRDQLHAALVEWRQSLAVRMPTPQTPVVAEEHPTPRAAHAAEAAPPR</sequence>
<dbReference type="Proteomes" id="UP000317429">
    <property type="component" value="Chromosome"/>
</dbReference>
<evidence type="ECO:0000256" key="8">
    <source>
        <dbReference type="SAM" id="SignalP"/>
    </source>
</evidence>
<feature type="chain" id="PRO_5022037204" evidence="8">
    <location>
        <begin position="27"/>
        <end position="524"/>
    </location>
</feature>
<dbReference type="PANTHER" id="PTHR42693">
    <property type="entry name" value="ARYLSULFATASE FAMILY MEMBER"/>
    <property type="match status" value="1"/>
</dbReference>
<keyword evidence="11" id="KW-1185">Reference proteome</keyword>
<evidence type="ECO:0000256" key="1">
    <source>
        <dbReference type="ARBA" id="ARBA00001913"/>
    </source>
</evidence>
<dbReference type="GO" id="GO:0004065">
    <property type="term" value="F:arylsulfatase activity"/>
    <property type="evidence" value="ECO:0007669"/>
    <property type="project" value="UniProtKB-EC"/>
</dbReference>
<name>A0A518DBE3_9BACT</name>
<feature type="signal peptide" evidence="8">
    <location>
        <begin position="1"/>
        <end position="26"/>
    </location>
</feature>
<evidence type="ECO:0000313" key="10">
    <source>
        <dbReference type="EMBL" id="QDU88792.1"/>
    </source>
</evidence>